<dbReference type="SFLD" id="SFLDG00002">
    <property type="entry name" value="C1.7:_P-type_atpase_like"/>
    <property type="match status" value="1"/>
</dbReference>
<dbReference type="FunCoup" id="A0A0U5JDA4">
    <property type="interactions" value="267"/>
</dbReference>
<keyword evidence="13" id="KW-0378">Hydrolase</keyword>
<dbReference type="PANTHER" id="PTHR43520:SF8">
    <property type="entry name" value="P-TYPE CU(+) TRANSPORTER"/>
    <property type="match status" value="1"/>
</dbReference>
<keyword evidence="4 11" id="KW-0812">Transmembrane</keyword>
<dbReference type="Gene3D" id="2.70.150.10">
    <property type="entry name" value="Calcium-transporting ATPase, cytoplasmic transduction domain A"/>
    <property type="match status" value="1"/>
</dbReference>
<evidence type="ECO:0000259" key="12">
    <source>
        <dbReference type="SMART" id="SM00746"/>
    </source>
</evidence>
<dbReference type="InParanoid" id="A0A0U5JDA4"/>
<dbReference type="GO" id="GO:0005507">
    <property type="term" value="F:copper ion binding"/>
    <property type="evidence" value="ECO:0007669"/>
    <property type="project" value="TreeGrafter"/>
</dbReference>
<dbReference type="KEGG" id="pnl:PNK_0987"/>
<evidence type="ECO:0000256" key="4">
    <source>
        <dbReference type="ARBA" id="ARBA00022692"/>
    </source>
</evidence>
<dbReference type="GO" id="GO:0005886">
    <property type="term" value="C:plasma membrane"/>
    <property type="evidence" value="ECO:0007669"/>
    <property type="project" value="UniProtKB-SubCell"/>
</dbReference>
<dbReference type="InterPro" id="IPR045800">
    <property type="entry name" value="HMBD"/>
</dbReference>
<feature type="transmembrane region" description="Helical" evidence="11">
    <location>
        <begin position="178"/>
        <end position="196"/>
    </location>
</feature>
<dbReference type="InterPro" id="IPR027256">
    <property type="entry name" value="P-typ_ATPase_IB"/>
</dbReference>
<proteinExistence type="inferred from homology"/>
<comment type="subcellular location">
    <subcellularLocation>
        <location evidence="1">Cell membrane</location>
        <topology evidence="1">Multi-pass membrane protein</topology>
    </subcellularLocation>
</comment>
<dbReference type="GO" id="GO:0005524">
    <property type="term" value="F:ATP binding"/>
    <property type="evidence" value="ECO:0007669"/>
    <property type="project" value="UniProtKB-UniRule"/>
</dbReference>
<dbReference type="NCBIfam" id="TIGR01511">
    <property type="entry name" value="ATPase-IB1_Cu"/>
    <property type="match status" value="1"/>
</dbReference>
<dbReference type="InterPro" id="IPR007029">
    <property type="entry name" value="YHS_dom"/>
</dbReference>
<dbReference type="InterPro" id="IPR044492">
    <property type="entry name" value="P_typ_ATPase_HD_dom"/>
</dbReference>
<dbReference type="Pfam" id="PF04945">
    <property type="entry name" value="YHS"/>
    <property type="match status" value="1"/>
</dbReference>
<feature type="transmembrane region" description="Helical" evidence="11">
    <location>
        <begin position="208"/>
        <end position="231"/>
    </location>
</feature>
<dbReference type="InterPro" id="IPR008250">
    <property type="entry name" value="ATPase_P-typ_transduc_dom_A_sf"/>
</dbReference>
<evidence type="ECO:0000313" key="13">
    <source>
        <dbReference type="EMBL" id="CUI16610.1"/>
    </source>
</evidence>
<dbReference type="SFLD" id="SFLDF00027">
    <property type="entry name" value="p-type_atpase"/>
    <property type="match status" value="1"/>
</dbReference>
<keyword evidence="6 11" id="KW-0547">Nucleotide-binding</keyword>
<organism evidence="13 14">
    <name type="scientific">Candidatus Protochlamydia naegleriophila</name>
    <dbReference type="NCBI Taxonomy" id="389348"/>
    <lineage>
        <taxon>Bacteria</taxon>
        <taxon>Pseudomonadati</taxon>
        <taxon>Chlamydiota</taxon>
        <taxon>Chlamydiia</taxon>
        <taxon>Parachlamydiales</taxon>
        <taxon>Parachlamydiaceae</taxon>
        <taxon>Candidatus Protochlamydia</taxon>
    </lineage>
</organism>
<dbReference type="InterPro" id="IPR018303">
    <property type="entry name" value="ATPase_P-typ_P_site"/>
</dbReference>
<dbReference type="PROSITE" id="PS00154">
    <property type="entry name" value="ATPASE_E1_E2"/>
    <property type="match status" value="1"/>
</dbReference>
<comment type="similarity">
    <text evidence="2 11">Belongs to the cation transport ATPase (P-type) (TC 3.A.3) family. Type IB subfamily.</text>
</comment>
<dbReference type="PRINTS" id="PR00943">
    <property type="entry name" value="CUATPASE"/>
</dbReference>
<keyword evidence="7 11" id="KW-0067">ATP-binding</keyword>
<dbReference type="InterPro" id="IPR012348">
    <property type="entry name" value="RNR-like"/>
</dbReference>
<dbReference type="NCBIfam" id="TIGR01525">
    <property type="entry name" value="ATPase-IB_hvy"/>
    <property type="match status" value="1"/>
</dbReference>
<dbReference type="InterPro" id="IPR059000">
    <property type="entry name" value="ATPase_P-type_domA"/>
</dbReference>
<dbReference type="Gene3D" id="3.40.50.1000">
    <property type="entry name" value="HAD superfamily/HAD-like"/>
    <property type="match status" value="1"/>
</dbReference>
<dbReference type="FunFam" id="2.70.150.10:FF:000020">
    <property type="entry name" value="Copper-exporting P-type ATPase A"/>
    <property type="match status" value="1"/>
</dbReference>
<keyword evidence="10 11" id="KW-0472">Membrane</keyword>
<evidence type="ECO:0000256" key="9">
    <source>
        <dbReference type="ARBA" id="ARBA00022989"/>
    </source>
</evidence>
<keyword evidence="8" id="KW-1278">Translocase</keyword>
<dbReference type="SFLD" id="SFLDS00003">
    <property type="entry name" value="Haloacid_Dehalogenase"/>
    <property type="match status" value="1"/>
</dbReference>
<dbReference type="NCBIfam" id="TIGR01494">
    <property type="entry name" value="ATPase_P-type"/>
    <property type="match status" value="1"/>
</dbReference>
<keyword evidence="14" id="KW-1185">Reference proteome</keyword>
<dbReference type="InterPro" id="IPR009078">
    <property type="entry name" value="Ferritin-like_SF"/>
</dbReference>
<reference evidence="14" key="1">
    <citation type="submission" date="2015-09" db="EMBL/GenBank/DDBJ databases">
        <authorList>
            <person name="Bertelli C."/>
        </authorList>
    </citation>
    <scope>NUCLEOTIDE SEQUENCE [LARGE SCALE GENOMIC DNA]</scope>
    <source>
        <strain evidence="14">KNic</strain>
    </source>
</reference>
<dbReference type="Gene3D" id="3.40.1110.10">
    <property type="entry name" value="Calcium-transporting ATPase, cytoplasmic domain N"/>
    <property type="match status" value="1"/>
</dbReference>
<keyword evidence="5 11" id="KW-0479">Metal-binding</keyword>
<dbReference type="GO" id="GO:0043682">
    <property type="term" value="F:P-type divalent copper transporter activity"/>
    <property type="evidence" value="ECO:0007669"/>
    <property type="project" value="TreeGrafter"/>
</dbReference>
<evidence type="ECO:0000256" key="7">
    <source>
        <dbReference type="ARBA" id="ARBA00022840"/>
    </source>
</evidence>
<dbReference type="SUPFAM" id="SSF56784">
    <property type="entry name" value="HAD-like"/>
    <property type="match status" value="1"/>
</dbReference>
<dbReference type="Proteomes" id="UP000069902">
    <property type="component" value="Chromosome cPNK"/>
</dbReference>
<dbReference type="STRING" id="389348.PNK_0987"/>
<evidence type="ECO:0000256" key="8">
    <source>
        <dbReference type="ARBA" id="ARBA00022967"/>
    </source>
</evidence>
<dbReference type="InterPro" id="IPR011017">
    <property type="entry name" value="TRASH_dom"/>
</dbReference>
<evidence type="ECO:0000256" key="2">
    <source>
        <dbReference type="ARBA" id="ARBA00006024"/>
    </source>
</evidence>
<dbReference type="InterPro" id="IPR023299">
    <property type="entry name" value="ATPase_P-typ_cyto_dom_N"/>
</dbReference>
<dbReference type="Gene3D" id="1.10.620.20">
    <property type="entry name" value="Ribonucleotide Reductase, subunit A"/>
    <property type="match status" value="1"/>
</dbReference>
<dbReference type="GO" id="GO:0016887">
    <property type="term" value="F:ATP hydrolysis activity"/>
    <property type="evidence" value="ECO:0007669"/>
    <property type="project" value="InterPro"/>
</dbReference>
<evidence type="ECO:0000256" key="3">
    <source>
        <dbReference type="ARBA" id="ARBA00022475"/>
    </source>
</evidence>
<protein>
    <submittedName>
        <fullName evidence="13">Heavy metal translocating P-type ATPase</fullName>
        <ecNumber evidence="13">3.6.3.-</ecNumber>
    </submittedName>
</protein>
<evidence type="ECO:0000256" key="11">
    <source>
        <dbReference type="RuleBase" id="RU362081"/>
    </source>
</evidence>
<dbReference type="GO" id="GO:0016491">
    <property type="term" value="F:oxidoreductase activity"/>
    <property type="evidence" value="ECO:0007669"/>
    <property type="project" value="InterPro"/>
</dbReference>
<feature type="transmembrane region" description="Helical" evidence="11">
    <location>
        <begin position="145"/>
        <end position="166"/>
    </location>
</feature>
<dbReference type="SUPFAM" id="SSF81665">
    <property type="entry name" value="Calcium ATPase, transmembrane domain M"/>
    <property type="match status" value="1"/>
</dbReference>
<keyword evidence="9 11" id="KW-1133">Transmembrane helix</keyword>
<dbReference type="InterPro" id="IPR036412">
    <property type="entry name" value="HAD-like_sf"/>
</dbReference>
<dbReference type="SUPFAM" id="SSF81660">
    <property type="entry name" value="Metal cation-transporting ATPase, ATP-binding domain N"/>
    <property type="match status" value="1"/>
</dbReference>
<evidence type="ECO:0000256" key="10">
    <source>
        <dbReference type="ARBA" id="ARBA00023136"/>
    </source>
</evidence>
<dbReference type="EC" id="3.6.3.-" evidence="13"/>
<dbReference type="GO" id="GO:0055070">
    <property type="term" value="P:copper ion homeostasis"/>
    <property type="evidence" value="ECO:0007669"/>
    <property type="project" value="TreeGrafter"/>
</dbReference>
<feature type="transmembrane region" description="Helical" evidence="11">
    <location>
        <begin position="243"/>
        <end position="265"/>
    </location>
</feature>
<dbReference type="InterPro" id="IPR001757">
    <property type="entry name" value="P_typ_ATPase"/>
</dbReference>
<dbReference type="PANTHER" id="PTHR43520">
    <property type="entry name" value="ATP7, ISOFORM B"/>
    <property type="match status" value="1"/>
</dbReference>
<dbReference type="SUPFAM" id="SSF81653">
    <property type="entry name" value="Calcium ATPase, transduction domain A"/>
    <property type="match status" value="1"/>
</dbReference>
<dbReference type="Pfam" id="PF00702">
    <property type="entry name" value="Hydrolase"/>
    <property type="match status" value="1"/>
</dbReference>
<gene>
    <name evidence="13" type="primary">copa5</name>
    <name evidence="13" type="ORF">PNK_0987</name>
</gene>
<feature type="domain" description="TRASH" evidence="12">
    <location>
        <begin position="117"/>
        <end position="154"/>
    </location>
</feature>
<evidence type="ECO:0000256" key="5">
    <source>
        <dbReference type="ARBA" id="ARBA00022723"/>
    </source>
</evidence>
<feature type="transmembrane region" description="Helical" evidence="11">
    <location>
        <begin position="771"/>
        <end position="790"/>
    </location>
</feature>
<feature type="transmembrane region" description="Helical" evidence="11">
    <location>
        <begin position="427"/>
        <end position="450"/>
    </location>
</feature>
<dbReference type="CDD" id="cd02094">
    <property type="entry name" value="P-type_ATPase_Cu-like"/>
    <property type="match status" value="1"/>
</dbReference>
<evidence type="ECO:0000256" key="1">
    <source>
        <dbReference type="ARBA" id="ARBA00004651"/>
    </source>
</evidence>
<name>A0A0U5JDA4_9BACT</name>
<dbReference type="PRINTS" id="PR00119">
    <property type="entry name" value="CATATPASE"/>
</dbReference>
<accession>A0A0U5JDA4</accession>
<sequence length="797" mass="85740">MVKKQLDPVCGMMVDAETSPHTFDYNGQSFAFCSAHCVEKFKGNSARYLTSSVNQSQKVEAGQAYFCPMDPEISSNKPGDCPICGMALEPMIPVLSSQSTYTCPMHPEIQQDHPGNCPICGMVLEPKDVEVRADDSEYQNFLSRFWIGLLLALPVFILGMGEMFPAFRNIIPSPTSHLLQVILSTPVVLWCGWPLFQRGWQSLVNRHLNMFSLISIGIGTAYFYSLVAYFFPGLFPDTFKHQGTIPLYFETAAIITVLVLLGQVLELKARSKTSQAIKALLGRAAKSARLIRNGEEVEVGIDRVKVGDILRVKPGDKVPVDGKVVEGKSTIDESMMTGEPIPVEKSTGDVVTGGAINQTGSFLMRAEKVGNATLLARIVQMVAAAQRSRAPIQGLADKVSSYFVPAVVLIAILTFIIWALIGPEPSFVYGLVNAVAVLIIACPCALGLATPMSIMVGMGKGAENGVLIRNAGALEKLEKVKTVVVDKTGTLTDGKPKVSQVVSLNEKENDLLRLVAAVEQSSEHPLAQALIQEAKDRHLTLPKVQEFNSVTGGGVIGRVEGREVVVGKLSFLQAQKVTRMASLQERGEPLQKAAQTVLFVAINGQAAGLIAVSDPIKHSASDAIKELHRLGKKIVMLSGDNEYTAKAVAKQLGIDEVHAGVAPQDKQEFIRQAKDEEGLVAMAGDGVNDAPALAMADVGIAMGTGTDVAMESAEVTLVKGDLMGIVRAIHLSHAMMRNIRQNLFFAFIYNVLGVPIAAGLLYPLTGLLLDPMIAALAMSLSSFSVIVNALRLRKLKL</sequence>
<dbReference type="PATRIC" id="fig|389348.3.peg.1086"/>
<dbReference type="Pfam" id="PF00122">
    <property type="entry name" value="E1-E2_ATPase"/>
    <property type="match status" value="1"/>
</dbReference>
<dbReference type="SMART" id="SM00746">
    <property type="entry name" value="TRASH"/>
    <property type="match status" value="2"/>
</dbReference>
<evidence type="ECO:0000313" key="14">
    <source>
        <dbReference type="Proteomes" id="UP000069902"/>
    </source>
</evidence>
<feature type="domain" description="TRASH" evidence="12">
    <location>
        <begin position="7"/>
        <end position="45"/>
    </location>
</feature>
<dbReference type="AlphaFoldDB" id="A0A0U5JDA4"/>
<dbReference type="InterPro" id="IPR023298">
    <property type="entry name" value="ATPase_P-typ_TM_dom_sf"/>
</dbReference>
<feature type="transmembrane region" description="Helical" evidence="11">
    <location>
        <begin position="402"/>
        <end position="421"/>
    </location>
</feature>
<feature type="transmembrane region" description="Helical" evidence="11">
    <location>
        <begin position="743"/>
        <end position="765"/>
    </location>
</feature>
<evidence type="ECO:0000256" key="6">
    <source>
        <dbReference type="ARBA" id="ARBA00022741"/>
    </source>
</evidence>
<dbReference type="Pfam" id="PF19335">
    <property type="entry name" value="HMBD"/>
    <property type="match status" value="2"/>
</dbReference>
<dbReference type="SUPFAM" id="SSF47240">
    <property type="entry name" value="Ferritin-like"/>
    <property type="match status" value="1"/>
</dbReference>
<keyword evidence="3 11" id="KW-1003">Cell membrane</keyword>
<dbReference type="GO" id="GO:0060003">
    <property type="term" value="P:copper ion export"/>
    <property type="evidence" value="ECO:0007669"/>
    <property type="project" value="UniProtKB-ARBA"/>
</dbReference>
<dbReference type="InterPro" id="IPR023214">
    <property type="entry name" value="HAD_sf"/>
</dbReference>
<dbReference type="EMBL" id="LN879502">
    <property type="protein sequence ID" value="CUI16610.1"/>
    <property type="molecule type" value="Genomic_DNA"/>
</dbReference>